<feature type="region of interest" description="Disordered" evidence="3">
    <location>
        <begin position="206"/>
        <end position="225"/>
    </location>
</feature>
<dbReference type="KEGG" id="mri:Mal4_49870"/>
<organism evidence="5 6">
    <name type="scientific">Maioricimonas rarisocia</name>
    <dbReference type="NCBI Taxonomy" id="2528026"/>
    <lineage>
        <taxon>Bacteria</taxon>
        <taxon>Pseudomonadati</taxon>
        <taxon>Planctomycetota</taxon>
        <taxon>Planctomycetia</taxon>
        <taxon>Planctomycetales</taxon>
        <taxon>Planctomycetaceae</taxon>
        <taxon>Maioricimonas</taxon>
    </lineage>
</organism>
<feature type="compositionally biased region" description="Polar residues" evidence="3">
    <location>
        <begin position="208"/>
        <end position="225"/>
    </location>
</feature>
<keyword evidence="1 2" id="KW-0238">DNA-binding</keyword>
<dbReference type="Gene3D" id="1.10.10.60">
    <property type="entry name" value="Homeodomain-like"/>
    <property type="match status" value="1"/>
</dbReference>
<evidence type="ECO:0000313" key="6">
    <source>
        <dbReference type="Proteomes" id="UP000320496"/>
    </source>
</evidence>
<dbReference type="Gene3D" id="1.10.357.10">
    <property type="entry name" value="Tetracycline Repressor, domain 2"/>
    <property type="match status" value="1"/>
</dbReference>
<dbReference type="RefSeq" id="WP_145371902.1">
    <property type="nucleotide sequence ID" value="NZ_CP036275.1"/>
</dbReference>
<dbReference type="PANTHER" id="PTHR30055">
    <property type="entry name" value="HTH-TYPE TRANSCRIPTIONAL REGULATOR RUTR"/>
    <property type="match status" value="1"/>
</dbReference>
<dbReference type="Pfam" id="PF09209">
    <property type="entry name" value="CecR_C"/>
    <property type="match status" value="1"/>
</dbReference>
<dbReference type="SUPFAM" id="SSF48498">
    <property type="entry name" value="Tetracyclin repressor-like, C-terminal domain"/>
    <property type="match status" value="1"/>
</dbReference>
<dbReference type="PROSITE" id="PS50977">
    <property type="entry name" value="HTH_TETR_2"/>
    <property type="match status" value="1"/>
</dbReference>
<name>A0A517ZDV3_9PLAN</name>
<keyword evidence="6" id="KW-1185">Reference proteome</keyword>
<dbReference type="InterPro" id="IPR001647">
    <property type="entry name" value="HTH_TetR"/>
</dbReference>
<dbReference type="InterPro" id="IPR023772">
    <property type="entry name" value="DNA-bd_HTH_TetR-type_CS"/>
</dbReference>
<dbReference type="InterPro" id="IPR009057">
    <property type="entry name" value="Homeodomain-like_sf"/>
</dbReference>
<dbReference type="GO" id="GO:0000976">
    <property type="term" value="F:transcription cis-regulatory region binding"/>
    <property type="evidence" value="ECO:0007669"/>
    <property type="project" value="TreeGrafter"/>
</dbReference>
<sequence>MADDTRDRVIDAAGPIFAEKGFEGATVREICQAAGVNLASVNYHFGDKQRLYFATVKAAHLMRMKQVPPAQWPEETTPEEQLRLYIHTALRRMLGHNELSWQMRLMTREILQPTGALVDVVEQGIRPQLSVLLGILDHFLPPDTPEHVRYQTAFSIIGQCLHYRFGKDFVAMLVPEEERNEHYSIEQLADQITRFSLAALTRLRDESQQSGDAHSISSASPASTA</sequence>
<evidence type="ECO:0000256" key="3">
    <source>
        <dbReference type="SAM" id="MobiDB-lite"/>
    </source>
</evidence>
<dbReference type="SUPFAM" id="SSF46689">
    <property type="entry name" value="Homeodomain-like"/>
    <property type="match status" value="1"/>
</dbReference>
<feature type="DNA-binding region" description="H-T-H motif" evidence="2">
    <location>
        <begin position="26"/>
        <end position="45"/>
    </location>
</feature>
<feature type="domain" description="HTH tetR-type" evidence="4">
    <location>
        <begin position="3"/>
        <end position="63"/>
    </location>
</feature>
<dbReference type="OrthoDB" id="9789566at2"/>
<dbReference type="PRINTS" id="PR00455">
    <property type="entry name" value="HTHTETR"/>
</dbReference>
<evidence type="ECO:0000313" key="5">
    <source>
        <dbReference type="EMBL" id="QDU40629.1"/>
    </source>
</evidence>
<dbReference type="InterPro" id="IPR036271">
    <property type="entry name" value="Tet_transcr_reg_TetR-rel_C_sf"/>
</dbReference>
<dbReference type="InterPro" id="IPR015292">
    <property type="entry name" value="Tscrpt_reg_YbiH_C"/>
</dbReference>
<protein>
    <submittedName>
        <fullName evidence="5">Putative HTH-type transcriptional regulator YttP</fullName>
    </submittedName>
</protein>
<evidence type="ECO:0000256" key="2">
    <source>
        <dbReference type="PROSITE-ProRule" id="PRU00335"/>
    </source>
</evidence>
<dbReference type="Pfam" id="PF00440">
    <property type="entry name" value="TetR_N"/>
    <property type="match status" value="1"/>
</dbReference>
<dbReference type="InterPro" id="IPR050109">
    <property type="entry name" value="HTH-type_TetR-like_transc_reg"/>
</dbReference>
<reference evidence="5 6" key="1">
    <citation type="submission" date="2019-02" db="EMBL/GenBank/DDBJ databases">
        <title>Deep-cultivation of Planctomycetes and their phenomic and genomic characterization uncovers novel biology.</title>
        <authorList>
            <person name="Wiegand S."/>
            <person name="Jogler M."/>
            <person name="Boedeker C."/>
            <person name="Pinto D."/>
            <person name="Vollmers J."/>
            <person name="Rivas-Marin E."/>
            <person name="Kohn T."/>
            <person name="Peeters S.H."/>
            <person name="Heuer A."/>
            <person name="Rast P."/>
            <person name="Oberbeckmann S."/>
            <person name="Bunk B."/>
            <person name="Jeske O."/>
            <person name="Meyerdierks A."/>
            <person name="Storesund J.E."/>
            <person name="Kallscheuer N."/>
            <person name="Luecker S."/>
            <person name="Lage O.M."/>
            <person name="Pohl T."/>
            <person name="Merkel B.J."/>
            <person name="Hornburger P."/>
            <person name="Mueller R.-W."/>
            <person name="Bruemmer F."/>
            <person name="Labrenz M."/>
            <person name="Spormann A.M."/>
            <person name="Op den Camp H."/>
            <person name="Overmann J."/>
            <person name="Amann R."/>
            <person name="Jetten M.S.M."/>
            <person name="Mascher T."/>
            <person name="Medema M.H."/>
            <person name="Devos D.P."/>
            <person name="Kaster A.-K."/>
            <person name="Ovreas L."/>
            <person name="Rohde M."/>
            <person name="Galperin M.Y."/>
            <person name="Jogler C."/>
        </authorList>
    </citation>
    <scope>NUCLEOTIDE SEQUENCE [LARGE SCALE GENOMIC DNA]</scope>
    <source>
        <strain evidence="5 6">Mal4</strain>
    </source>
</reference>
<evidence type="ECO:0000256" key="1">
    <source>
        <dbReference type="ARBA" id="ARBA00023125"/>
    </source>
</evidence>
<dbReference type="Proteomes" id="UP000320496">
    <property type="component" value="Chromosome"/>
</dbReference>
<accession>A0A517ZDV3</accession>
<gene>
    <name evidence="5" type="primary">yttP</name>
    <name evidence="5" type="ORF">Mal4_49870</name>
</gene>
<dbReference type="PROSITE" id="PS01081">
    <property type="entry name" value="HTH_TETR_1"/>
    <property type="match status" value="1"/>
</dbReference>
<dbReference type="PANTHER" id="PTHR30055:SF226">
    <property type="entry name" value="HTH-TYPE TRANSCRIPTIONAL REGULATOR PKSA"/>
    <property type="match status" value="1"/>
</dbReference>
<dbReference type="AlphaFoldDB" id="A0A517ZDV3"/>
<proteinExistence type="predicted"/>
<dbReference type="GO" id="GO:0003700">
    <property type="term" value="F:DNA-binding transcription factor activity"/>
    <property type="evidence" value="ECO:0007669"/>
    <property type="project" value="TreeGrafter"/>
</dbReference>
<evidence type="ECO:0000259" key="4">
    <source>
        <dbReference type="PROSITE" id="PS50977"/>
    </source>
</evidence>
<dbReference type="EMBL" id="CP036275">
    <property type="protein sequence ID" value="QDU40629.1"/>
    <property type="molecule type" value="Genomic_DNA"/>
</dbReference>